<accession>A0A4R6PWP7</accession>
<keyword evidence="4" id="KW-1185">Reference proteome</keyword>
<dbReference type="InterPro" id="IPR035093">
    <property type="entry name" value="RelE/ParE_toxin_dom_sf"/>
</dbReference>
<reference evidence="3 4" key="1">
    <citation type="submission" date="2019-03" db="EMBL/GenBank/DDBJ databases">
        <title>Genomic Encyclopedia of Type Strains, Phase IV (KMG-IV): sequencing the most valuable type-strain genomes for metagenomic binning, comparative biology and taxonomic classification.</title>
        <authorList>
            <person name="Goeker M."/>
        </authorList>
    </citation>
    <scope>NUCLEOTIDE SEQUENCE [LARGE SCALE GENOMIC DNA]</scope>
    <source>
        <strain evidence="3 4">DSM 44496</strain>
    </source>
</reference>
<dbReference type="PANTHER" id="PTHR35601:SF1">
    <property type="entry name" value="TOXIN RELE"/>
    <property type="match status" value="1"/>
</dbReference>
<keyword evidence="2" id="KW-1277">Toxin-antitoxin system</keyword>
<dbReference type="GO" id="GO:0004519">
    <property type="term" value="F:endonuclease activity"/>
    <property type="evidence" value="ECO:0007669"/>
    <property type="project" value="UniProtKB-KW"/>
</dbReference>
<evidence type="ECO:0000256" key="1">
    <source>
        <dbReference type="ARBA" id="ARBA00006226"/>
    </source>
</evidence>
<dbReference type="AlphaFoldDB" id="A0A4R6PWP7"/>
<keyword evidence="3" id="KW-0378">Hydrolase</keyword>
<protein>
    <submittedName>
        <fullName evidence="3">mRNA-degrading endonuclease RelE of RelBE toxin-antitoxin system</fullName>
    </submittedName>
</protein>
<dbReference type="Gene3D" id="3.30.2310.20">
    <property type="entry name" value="RelE-like"/>
    <property type="match status" value="1"/>
</dbReference>
<organism evidence="3 4">
    <name type="scientific">Nocardia ignorata</name>
    <dbReference type="NCBI Taxonomy" id="145285"/>
    <lineage>
        <taxon>Bacteria</taxon>
        <taxon>Bacillati</taxon>
        <taxon>Actinomycetota</taxon>
        <taxon>Actinomycetes</taxon>
        <taxon>Mycobacteriales</taxon>
        <taxon>Nocardiaceae</taxon>
        <taxon>Nocardia</taxon>
    </lineage>
</organism>
<proteinExistence type="inferred from homology"/>
<evidence type="ECO:0000256" key="2">
    <source>
        <dbReference type="ARBA" id="ARBA00022649"/>
    </source>
</evidence>
<comment type="similarity">
    <text evidence="1">Belongs to the RelE toxin family.</text>
</comment>
<gene>
    <name evidence="3" type="ORF">DFR75_1012162</name>
</gene>
<sequence length="94" mass="10838">MSAWAVADSYRIQYTPAARRALSMKLPEPVAAAAWELINGDLAANPWRVGKALHEPYTGLHSARRGTYRIIYRIDDTHRLVVIHDVEHRRDIYR</sequence>
<dbReference type="PANTHER" id="PTHR35601">
    <property type="entry name" value="TOXIN RELE"/>
    <property type="match status" value="1"/>
</dbReference>
<evidence type="ECO:0000313" key="3">
    <source>
        <dbReference type="EMBL" id="TDP43042.1"/>
    </source>
</evidence>
<comment type="caution">
    <text evidence="3">The sequence shown here is derived from an EMBL/GenBank/DDBJ whole genome shotgun (WGS) entry which is preliminary data.</text>
</comment>
<dbReference type="EMBL" id="SNXK01000001">
    <property type="protein sequence ID" value="TDP43042.1"/>
    <property type="molecule type" value="Genomic_DNA"/>
</dbReference>
<dbReference type="Proteomes" id="UP000295087">
    <property type="component" value="Unassembled WGS sequence"/>
</dbReference>
<keyword evidence="3" id="KW-0255">Endonuclease</keyword>
<dbReference type="Pfam" id="PF05016">
    <property type="entry name" value="ParE_toxin"/>
    <property type="match status" value="1"/>
</dbReference>
<dbReference type="SUPFAM" id="SSF143011">
    <property type="entry name" value="RelE-like"/>
    <property type="match status" value="1"/>
</dbReference>
<dbReference type="InterPro" id="IPR007712">
    <property type="entry name" value="RelE/ParE_toxin"/>
</dbReference>
<name>A0A4R6PWP7_NOCIG</name>
<keyword evidence="3" id="KW-0540">Nuclease</keyword>
<evidence type="ECO:0000313" key="4">
    <source>
        <dbReference type="Proteomes" id="UP000295087"/>
    </source>
</evidence>